<dbReference type="SUPFAM" id="SSF51905">
    <property type="entry name" value="FAD/NAD(P)-binding domain"/>
    <property type="match status" value="1"/>
</dbReference>
<evidence type="ECO:0000313" key="4">
    <source>
        <dbReference type="EMBL" id="MDQ0535012.1"/>
    </source>
</evidence>
<organism evidence="4 5">
    <name type="scientific">Azospirillum picis</name>
    <dbReference type="NCBI Taxonomy" id="488438"/>
    <lineage>
        <taxon>Bacteria</taxon>
        <taxon>Pseudomonadati</taxon>
        <taxon>Pseudomonadota</taxon>
        <taxon>Alphaproteobacteria</taxon>
        <taxon>Rhodospirillales</taxon>
        <taxon>Azospirillaceae</taxon>
        <taxon>Azospirillum</taxon>
    </lineage>
</organism>
<gene>
    <name evidence="4" type="ORF">QO018_003890</name>
</gene>
<dbReference type="EC" id="1.5.3.1" evidence="4"/>
<dbReference type="GO" id="GO:0008115">
    <property type="term" value="F:sarcosine oxidase activity"/>
    <property type="evidence" value="ECO:0007669"/>
    <property type="project" value="UniProtKB-EC"/>
</dbReference>
<accession>A0ABU0MNG4</accession>
<dbReference type="PANTHER" id="PTHR13847:SF287">
    <property type="entry name" value="FAD-DEPENDENT OXIDOREDUCTASE DOMAIN-CONTAINING PROTEIN 1"/>
    <property type="match status" value="1"/>
</dbReference>
<dbReference type="Gene3D" id="3.50.50.60">
    <property type="entry name" value="FAD/NAD(P)-binding domain"/>
    <property type="match status" value="1"/>
</dbReference>
<dbReference type="EMBL" id="JAUSVU010000015">
    <property type="protein sequence ID" value="MDQ0535012.1"/>
    <property type="molecule type" value="Genomic_DNA"/>
</dbReference>
<feature type="domain" description="FAD dependent oxidoreductase" evidence="3">
    <location>
        <begin position="26"/>
        <end position="371"/>
    </location>
</feature>
<dbReference type="RefSeq" id="WP_211113998.1">
    <property type="nucleotide sequence ID" value="NZ_JAGINO010000019.1"/>
</dbReference>
<evidence type="ECO:0000256" key="2">
    <source>
        <dbReference type="SAM" id="MobiDB-lite"/>
    </source>
</evidence>
<dbReference type="PANTHER" id="PTHR13847">
    <property type="entry name" value="SARCOSINE DEHYDROGENASE-RELATED"/>
    <property type="match status" value="1"/>
</dbReference>
<keyword evidence="5" id="KW-1185">Reference proteome</keyword>
<reference evidence="4 5" key="1">
    <citation type="submission" date="2023-07" db="EMBL/GenBank/DDBJ databases">
        <title>Genomic Encyclopedia of Type Strains, Phase IV (KMG-IV): sequencing the most valuable type-strain genomes for metagenomic binning, comparative biology and taxonomic classification.</title>
        <authorList>
            <person name="Goeker M."/>
        </authorList>
    </citation>
    <scope>NUCLEOTIDE SEQUENCE [LARGE SCALE GENOMIC DNA]</scope>
    <source>
        <strain evidence="4 5">DSM 19922</strain>
    </source>
</reference>
<comment type="caution">
    <text evidence="4">The sequence shown here is derived from an EMBL/GenBank/DDBJ whole genome shotgun (WGS) entry which is preliminary data.</text>
</comment>
<dbReference type="Gene3D" id="3.30.9.10">
    <property type="entry name" value="D-Amino Acid Oxidase, subunit A, domain 2"/>
    <property type="match status" value="1"/>
</dbReference>
<proteinExistence type="predicted"/>
<sequence>MSETGTASGPSSSPSSGPGTAGFRPDVIVIGGGLHGCSAALHLSMRGVRVLVLEKDHVARHASGVNAGGVRQLGRHVAEVPLSVASMELWHRIGELVDDDCGFESHGQIKVAETEEELDGLQARVDELRALGFGHEETIGRDELRALVPAIADHCVGALVSRRDGAAIPFRTTFAFRRKAIALGARFQEGGAVTRLSRRGGLWTVETAEGGRFEAPVVVNCAGAWADRIAAQVGEPVPLEVIAPMLMITARVPPFIKPVVGAAGRTLSFKQFPNGTVLIGGGLLGRAERDENRTELDFSQVSVNARTVWDLFPIMRGATVVRSWAGIEARMPDQIPVIGPSGTEPDLFHAFGFSAHGFQLGPIVGRITADLITGGSTDLPIAPFRIGRFAA</sequence>
<dbReference type="Pfam" id="PF01266">
    <property type="entry name" value="DAO"/>
    <property type="match status" value="1"/>
</dbReference>
<evidence type="ECO:0000313" key="5">
    <source>
        <dbReference type="Proteomes" id="UP001244552"/>
    </source>
</evidence>
<dbReference type="InterPro" id="IPR006076">
    <property type="entry name" value="FAD-dep_OxRdtase"/>
</dbReference>
<dbReference type="InterPro" id="IPR036188">
    <property type="entry name" value="FAD/NAD-bd_sf"/>
</dbReference>
<evidence type="ECO:0000259" key="3">
    <source>
        <dbReference type="Pfam" id="PF01266"/>
    </source>
</evidence>
<name>A0ABU0MNG4_9PROT</name>
<protein>
    <submittedName>
        <fullName evidence="4">Sarcosine oxidase subunit beta</fullName>
        <ecNumber evidence="4">1.5.3.1</ecNumber>
    </submittedName>
</protein>
<evidence type="ECO:0000256" key="1">
    <source>
        <dbReference type="ARBA" id="ARBA00023002"/>
    </source>
</evidence>
<dbReference type="Proteomes" id="UP001244552">
    <property type="component" value="Unassembled WGS sequence"/>
</dbReference>
<keyword evidence="1 4" id="KW-0560">Oxidoreductase</keyword>
<feature type="region of interest" description="Disordered" evidence="2">
    <location>
        <begin position="1"/>
        <end position="20"/>
    </location>
</feature>